<dbReference type="RefSeq" id="WP_011589180.1">
    <property type="nucleotide sequence ID" value="NC_008260.1"/>
</dbReference>
<feature type="region of interest" description="Disordered" evidence="1">
    <location>
        <begin position="86"/>
        <end position="112"/>
    </location>
</feature>
<reference evidence="2 3" key="1">
    <citation type="journal article" date="2006" name="Nat. Biotechnol.">
        <title>Genome sequence of the ubiquitous hydrocarbon-degrading marine bacterium Alcanivorax borkumensis.</title>
        <authorList>
            <person name="Schneiker S."/>
            <person name="Martins dos Santos V.A.P."/>
            <person name="Bartels D."/>
            <person name="Bekel T."/>
            <person name="Brecht M."/>
            <person name="Buhrmester J."/>
            <person name="Chernikova T.N."/>
            <person name="Denaro R."/>
            <person name="Ferrer M."/>
            <person name="Gertler C."/>
            <person name="Goesmann A."/>
            <person name="Golyshina O.V."/>
            <person name="Kaminski F."/>
            <person name="Khachane A.N."/>
            <person name="Lang S."/>
            <person name="Linke B."/>
            <person name="McHardy A.C."/>
            <person name="Meyer F."/>
            <person name="Nechitaylo T."/>
            <person name="Puehler A."/>
            <person name="Regenhardt D."/>
            <person name="Rupp O."/>
            <person name="Sabirova J.S."/>
            <person name="Selbitschka W."/>
            <person name="Yakimov M.M."/>
            <person name="Timmis K.N."/>
            <person name="Vorhoelter F.-J."/>
            <person name="Weidner S."/>
            <person name="Kaiser O."/>
            <person name="Golyshin P.N."/>
        </authorList>
    </citation>
    <scope>NUCLEOTIDE SEQUENCE [LARGE SCALE GENOMIC DNA]</scope>
    <source>
        <strain evidence="3">ATCC 700651 / DSM 11573 / NCIMB 13689 / SK2</strain>
    </source>
</reference>
<dbReference type="eggNOG" id="COG4517">
    <property type="taxonomic scope" value="Bacteria"/>
</dbReference>
<dbReference type="PIRSF" id="PIRSF028538">
    <property type="entry name" value="DUF1820"/>
    <property type="match status" value="1"/>
</dbReference>
<feature type="compositionally biased region" description="Pro residues" evidence="1">
    <location>
        <begin position="103"/>
        <end position="112"/>
    </location>
</feature>
<dbReference type="EMBL" id="AM286690">
    <property type="protein sequence ID" value="CAL17349.1"/>
    <property type="molecule type" value="Genomic_DNA"/>
</dbReference>
<dbReference type="HOGENOM" id="CLU_160631_0_0_6"/>
<dbReference type="AlphaFoldDB" id="Q0VN99"/>
<evidence type="ECO:0000313" key="3">
    <source>
        <dbReference type="Proteomes" id="UP000008871"/>
    </source>
</evidence>
<dbReference type="KEGG" id="abo:ABO_1901"/>
<evidence type="ECO:0008006" key="4">
    <source>
        <dbReference type="Google" id="ProtNLM"/>
    </source>
</evidence>
<dbReference type="InterPro" id="IPR014949">
    <property type="entry name" value="DUF1820"/>
</dbReference>
<organism evidence="2 3">
    <name type="scientific">Alcanivorax borkumensis (strain ATCC 700651 / DSM 11573 / NCIMB 13689 / SK2)</name>
    <dbReference type="NCBI Taxonomy" id="393595"/>
    <lineage>
        <taxon>Bacteria</taxon>
        <taxon>Pseudomonadati</taxon>
        <taxon>Pseudomonadota</taxon>
        <taxon>Gammaproteobacteria</taxon>
        <taxon>Oceanospirillales</taxon>
        <taxon>Alcanivoracaceae</taxon>
        <taxon>Alcanivorax</taxon>
    </lineage>
</organism>
<dbReference type="Proteomes" id="UP000008871">
    <property type="component" value="Chromosome"/>
</dbReference>
<accession>Q0VN99</accession>
<name>Q0VN99_ALCBS</name>
<dbReference type="Pfam" id="PF08850">
    <property type="entry name" value="DUF1820"/>
    <property type="match status" value="1"/>
</dbReference>
<keyword evidence="3" id="KW-1185">Reference proteome</keyword>
<sequence length="112" mass="12854">MPKRRPIYRVIFQSQAQTYEIYASEIYQSDLHGFIEVEEFLFDERSGVVVDPSEEKLKSEFSGVLRSYIPMHTVIRIDEVEKEGVGKITESRGEARSNNVSPFPMPPSPSKD</sequence>
<evidence type="ECO:0000256" key="1">
    <source>
        <dbReference type="SAM" id="MobiDB-lite"/>
    </source>
</evidence>
<gene>
    <name evidence="2" type="ordered locus">ABO_1901</name>
</gene>
<protein>
    <recommendedName>
        <fullName evidence="4">DUF1820 domain-containing protein</fullName>
    </recommendedName>
</protein>
<feature type="compositionally biased region" description="Basic and acidic residues" evidence="1">
    <location>
        <begin position="86"/>
        <end position="95"/>
    </location>
</feature>
<proteinExistence type="predicted"/>
<evidence type="ECO:0000313" key="2">
    <source>
        <dbReference type="EMBL" id="CAL17349.1"/>
    </source>
</evidence>
<dbReference type="STRING" id="393595.ABO_1901"/>
<dbReference type="OrthoDB" id="5641137at2"/>